<feature type="region of interest" description="Disordered" evidence="2">
    <location>
        <begin position="305"/>
        <end position="395"/>
    </location>
</feature>
<dbReference type="PANTHER" id="PTHR14740">
    <property type="entry name" value="CASPASE ACTIVITY AND APOPTOSIS INHIBITOR 1"/>
    <property type="match status" value="1"/>
</dbReference>
<feature type="coiled-coil region" evidence="1">
    <location>
        <begin position="830"/>
        <end position="857"/>
    </location>
</feature>
<evidence type="ECO:0000256" key="1">
    <source>
        <dbReference type="SAM" id="Coils"/>
    </source>
</evidence>
<organism evidence="3 4">
    <name type="scientific">Rotaria sordida</name>
    <dbReference type="NCBI Taxonomy" id="392033"/>
    <lineage>
        <taxon>Eukaryota</taxon>
        <taxon>Metazoa</taxon>
        <taxon>Spiralia</taxon>
        <taxon>Gnathifera</taxon>
        <taxon>Rotifera</taxon>
        <taxon>Eurotatoria</taxon>
        <taxon>Bdelloidea</taxon>
        <taxon>Philodinida</taxon>
        <taxon>Philodinidae</taxon>
        <taxon>Rotaria</taxon>
    </lineage>
</organism>
<evidence type="ECO:0000313" key="3">
    <source>
        <dbReference type="EMBL" id="CAF0895767.1"/>
    </source>
</evidence>
<sequence>MGTDNKTFVQQPSSKVTVVMSKNDRTKKSKSSYKSKHNNQRRSSSTSSNSSTEHGRNSTSRKKHEINNSSEKNSKSKMKLSSTVELCNNNNNNNAKSSNENKKQSNRSKHNSSESPYQRNNNIKKLRSRSKSQSSRSRSNERSPPRHRYPNPSRLHNRGGRMLYNPPPMMTNSSIRNNNNSNRRSNDNSSPQLLLGGYRPPLSNFHDHNSSINNATYLHNVHNMANMIQNMSNLMQQKQKSNSNMKYSNANNPNNHFYQQFRNNYKKLKSGKKISNLYQASFPAQHIPREMNFNFRLLGRNIFTASDDDDGDEHEHDSTTSEKHSKQKQQHHSTSQSSDSSEDERREEEEEATVAAIAAGKSKSSPILKNSIKQKRSSTKSNRNHTSSSIKTISNPRELLTNSNNLSTLLAGIIQSENSEIIANTLASAAAIVNNKRERTKKYLDKKVQKFKNYARLQQTQSIGTTDASTTNPDEIKKKIDGLARRLRMKTVGLHEDYELQGMKHSDDSSVDSDTSERHHHRRHSSDSPSERSKDKDIDSDTSTNPKRQDKLKKLTKKKNSSSSQIIDSSDDEHRSDGNDSDGSMLNLNENLKPIGYYIKDRERMLHEMFRCIHGHKLQAILPDVLKINLYDLFIGTVTQTRSIDEIKARCLDQLDILSKKRIRTILLAQPMISSSGTEDSTDEDEQNTFTLYPHLKSSLDITNNNAANVTTTATSPMDDNTKSLPNGKFRPVQMYTVTENSSSSTTTIHNNLSTPAIIGVNEDVNDYYEDFKKIKKLTNLRRNEQDDELIPFPDQTGKILQPIGINLPKFEFKPITSLTHNKQTHFNARRIANRQKQQQQQQQNEIRQEIDDLLNIDDFVLPNGERPLSSVELSINKEYQYGLPPKIQRVEPPKKGSLGDLLKRKKTEINERSPSPIISKRIRHRQRSYSLSSSSSSERMSRDSLCEMIESNTKIDNDEIDMSDLSKLLDLNEEDELLLLQIEVEQEERNLRRQEKRKRKEEKKTKKNNLIIIKQCLNNLIEKILFQENKKFNYKRPFDDINNFDDILKKIKI</sequence>
<evidence type="ECO:0000313" key="4">
    <source>
        <dbReference type="Proteomes" id="UP000663870"/>
    </source>
</evidence>
<feature type="compositionally biased region" description="Low complexity" evidence="2">
    <location>
        <begin position="43"/>
        <end position="52"/>
    </location>
</feature>
<feature type="compositionally biased region" description="Basic and acidic residues" evidence="2">
    <location>
        <begin position="498"/>
        <end position="508"/>
    </location>
</feature>
<feature type="compositionally biased region" description="Polar residues" evidence="2">
    <location>
        <begin position="1"/>
        <end position="16"/>
    </location>
</feature>
<feature type="compositionally biased region" description="Low complexity" evidence="2">
    <location>
        <begin position="929"/>
        <end position="939"/>
    </location>
</feature>
<feature type="compositionally biased region" description="Basic residues" evidence="2">
    <location>
        <begin position="145"/>
        <end position="159"/>
    </location>
</feature>
<name>A0A813ZAE3_9BILA</name>
<dbReference type="InterPro" id="IPR038991">
    <property type="entry name" value="CAAP1"/>
</dbReference>
<keyword evidence="4" id="KW-1185">Reference proteome</keyword>
<feature type="compositionally biased region" description="Low complexity" evidence="2">
    <location>
        <begin position="172"/>
        <end position="190"/>
    </location>
</feature>
<feature type="compositionally biased region" description="Polar residues" evidence="2">
    <location>
        <begin position="379"/>
        <end position="395"/>
    </location>
</feature>
<feature type="compositionally biased region" description="Acidic residues" evidence="2">
    <location>
        <begin position="340"/>
        <end position="352"/>
    </location>
</feature>
<dbReference type="GO" id="GO:0042981">
    <property type="term" value="P:regulation of apoptotic process"/>
    <property type="evidence" value="ECO:0007669"/>
    <property type="project" value="InterPro"/>
</dbReference>
<dbReference type="PANTHER" id="PTHR14740:SF3">
    <property type="entry name" value="CASPASE ACTIVITY AND APOPTOSIS INHIBITOR 1"/>
    <property type="match status" value="1"/>
</dbReference>
<feature type="compositionally biased region" description="Low complexity" evidence="2">
    <location>
        <begin position="88"/>
        <end position="98"/>
    </location>
</feature>
<feature type="region of interest" description="Disordered" evidence="2">
    <location>
        <begin position="498"/>
        <end position="587"/>
    </location>
</feature>
<feature type="coiled-coil region" evidence="1">
    <location>
        <begin position="978"/>
        <end position="1005"/>
    </location>
</feature>
<accession>A0A813ZAE3</accession>
<dbReference type="Proteomes" id="UP000663870">
    <property type="component" value="Unassembled WGS sequence"/>
</dbReference>
<dbReference type="AlphaFoldDB" id="A0A813ZAE3"/>
<feature type="region of interest" description="Disordered" evidence="2">
    <location>
        <begin position="1"/>
        <end position="195"/>
    </location>
</feature>
<protein>
    <submittedName>
        <fullName evidence="3">Uncharacterized protein</fullName>
    </submittedName>
</protein>
<feature type="compositionally biased region" description="Basic and acidic residues" evidence="2">
    <location>
        <begin position="313"/>
        <end position="324"/>
    </location>
</feature>
<feature type="region of interest" description="Disordered" evidence="2">
    <location>
        <begin position="906"/>
        <end position="943"/>
    </location>
</feature>
<comment type="caution">
    <text evidence="3">The sequence shown here is derived from an EMBL/GenBank/DDBJ whole genome shotgun (WGS) entry which is preliminary data.</text>
</comment>
<evidence type="ECO:0000256" key="2">
    <source>
        <dbReference type="SAM" id="MobiDB-lite"/>
    </source>
</evidence>
<feature type="compositionally biased region" description="Basic residues" evidence="2">
    <location>
        <begin position="25"/>
        <end position="40"/>
    </location>
</feature>
<keyword evidence="1" id="KW-0175">Coiled coil</keyword>
<feature type="compositionally biased region" description="Basic and acidic residues" evidence="2">
    <location>
        <begin position="525"/>
        <end position="539"/>
    </location>
</feature>
<dbReference type="Pfam" id="PF15335">
    <property type="entry name" value="CAAP1"/>
    <property type="match status" value="1"/>
</dbReference>
<reference evidence="3" key="1">
    <citation type="submission" date="2021-02" db="EMBL/GenBank/DDBJ databases">
        <authorList>
            <person name="Nowell W R."/>
        </authorList>
    </citation>
    <scope>NUCLEOTIDE SEQUENCE</scope>
</reference>
<dbReference type="EMBL" id="CAJNOL010000160">
    <property type="protein sequence ID" value="CAF0895767.1"/>
    <property type="molecule type" value="Genomic_DNA"/>
</dbReference>
<proteinExistence type="predicted"/>
<gene>
    <name evidence="3" type="ORF">JXQ802_LOCUS8894</name>
</gene>